<name>G7E367_MIXOS</name>
<comment type="caution">
    <text evidence="2">The sequence shown here is derived from an EMBL/GenBank/DDBJ whole genome shotgun (WGS) entry which is preliminary data.</text>
</comment>
<accession>G7E367</accession>
<feature type="compositionally biased region" description="Low complexity" evidence="1">
    <location>
        <begin position="1000"/>
        <end position="1034"/>
    </location>
</feature>
<protein>
    <submittedName>
        <fullName evidence="2">Uncharacterized protein</fullName>
    </submittedName>
</protein>
<feature type="compositionally biased region" description="Polar residues" evidence="1">
    <location>
        <begin position="248"/>
        <end position="275"/>
    </location>
</feature>
<feature type="compositionally biased region" description="Polar residues" evidence="1">
    <location>
        <begin position="937"/>
        <end position="961"/>
    </location>
</feature>
<feature type="compositionally biased region" description="Polar residues" evidence="1">
    <location>
        <begin position="785"/>
        <end position="794"/>
    </location>
</feature>
<proteinExistence type="predicted"/>
<dbReference type="RefSeq" id="XP_014571075.1">
    <property type="nucleotide sequence ID" value="XM_014715589.1"/>
</dbReference>
<dbReference type="EMBL" id="BABT02000117">
    <property type="protein sequence ID" value="GAA97248.1"/>
    <property type="molecule type" value="Genomic_DNA"/>
</dbReference>
<dbReference type="Proteomes" id="UP000009131">
    <property type="component" value="Unassembled WGS sequence"/>
</dbReference>
<feature type="region of interest" description="Disordered" evidence="1">
    <location>
        <begin position="765"/>
        <end position="916"/>
    </location>
</feature>
<feature type="compositionally biased region" description="Polar residues" evidence="1">
    <location>
        <begin position="115"/>
        <end position="128"/>
    </location>
</feature>
<feature type="compositionally biased region" description="Basic and acidic residues" evidence="1">
    <location>
        <begin position="812"/>
        <end position="827"/>
    </location>
</feature>
<feature type="compositionally biased region" description="Polar residues" evidence="1">
    <location>
        <begin position="375"/>
        <end position="385"/>
    </location>
</feature>
<evidence type="ECO:0000256" key="1">
    <source>
        <dbReference type="SAM" id="MobiDB-lite"/>
    </source>
</evidence>
<dbReference type="InParanoid" id="G7E367"/>
<organism evidence="2 3">
    <name type="scientific">Mixia osmundae (strain CBS 9802 / IAM 14324 / JCM 22182 / KY 12970)</name>
    <dbReference type="NCBI Taxonomy" id="764103"/>
    <lineage>
        <taxon>Eukaryota</taxon>
        <taxon>Fungi</taxon>
        <taxon>Dikarya</taxon>
        <taxon>Basidiomycota</taxon>
        <taxon>Pucciniomycotina</taxon>
        <taxon>Mixiomycetes</taxon>
        <taxon>Mixiales</taxon>
        <taxon>Mixiaceae</taxon>
        <taxon>Mixia</taxon>
    </lineage>
</organism>
<feature type="region of interest" description="Disordered" evidence="1">
    <location>
        <begin position="930"/>
        <end position="961"/>
    </location>
</feature>
<feature type="region of interest" description="Disordered" evidence="1">
    <location>
        <begin position="660"/>
        <end position="704"/>
    </location>
</feature>
<gene>
    <name evidence="2" type="primary">Mo03925</name>
    <name evidence="2" type="ORF">E5Q_03925</name>
</gene>
<feature type="compositionally biased region" description="Polar residues" evidence="1">
    <location>
        <begin position="680"/>
        <end position="695"/>
    </location>
</feature>
<feature type="region of interest" description="Disordered" evidence="1">
    <location>
        <begin position="113"/>
        <end position="159"/>
    </location>
</feature>
<dbReference type="AlphaFoldDB" id="G7E367"/>
<evidence type="ECO:0000313" key="3">
    <source>
        <dbReference type="Proteomes" id="UP000009131"/>
    </source>
</evidence>
<feature type="region of interest" description="Disordered" evidence="1">
    <location>
        <begin position="540"/>
        <end position="612"/>
    </location>
</feature>
<feature type="region of interest" description="Disordered" evidence="1">
    <location>
        <begin position="998"/>
        <end position="1043"/>
    </location>
</feature>
<feature type="compositionally biased region" description="Low complexity" evidence="1">
    <location>
        <begin position="361"/>
        <end position="374"/>
    </location>
</feature>
<dbReference type="HOGENOM" id="CLU_286384_0_0_1"/>
<reference evidence="2 3" key="2">
    <citation type="journal article" date="2012" name="Open Biol.">
        <title>Characteristics of nucleosomes and linker DNA regions on the genome of the basidiomycete Mixia osmundae revealed by mono- and dinucleosome mapping.</title>
        <authorList>
            <person name="Nishida H."/>
            <person name="Kondo S."/>
            <person name="Matsumoto T."/>
            <person name="Suzuki Y."/>
            <person name="Yoshikawa H."/>
            <person name="Taylor T.D."/>
            <person name="Sugiyama J."/>
        </authorList>
    </citation>
    <scope>NUCLEOTIDE SEQUENCE [LARGE SCALE GENOMIC DNA]</scope>
    <source>
        <strain evidence="3">CBS 9802 / IAM 14324 / JCM 22182 / KY 12970</strain>
    </source>
</reference>
<feature type="compositionally biased region" description="Low complexity" evidence="1">
    <location>
        <begin position="304"/>
        <end position="324"/>
    </location>
</feature>
<evidence type="ECO:0000313" key="2">
    <source>
        <dbReference type="EMBL" id="GAA97248.1"/>
    </source>
</evidence>
<feature type="region of interest" description="Disordered" evidence="1">
    <location>
        <begin position="187"/>
        <end position="405"/>
    </location>
</feature>
<sequence>MSQPASPLGIAMPFAGRRSSIGGNEPAYYFSNAGEHRRTGSYGTNNPYSGSPRAVTPSSMRGLHSKNGSQQSLHRVGSLSEAGSGPPSPGSFRRKPAPAIDPELEAALLAAGGTPITNPHESFASSDSYALPSAIGSSAGRYTPGSDHMASPVSPGARFGHSPGAVWGLVPGENGVNVIMPDAPVDLLSHSPRHSPVLQGPRRTSSRSGLRNDGTDNAPPSPSSRYAGARTSTSVDRLSKGYFPSPPLSSTKKFFVPTQTEPQQQYNSMATSPLATSPGVFPAGRMSPKLAASSVPIIDRPPDRSASPSSSISSRRSGSLHSSSQQDLLKNKLPSPIIGARTSSFDTKQRKQAYLSPHRTSSISSLNSSVVSRSPQYSPTMSNKTYDLGRKQPPAMDPNSDEPLPPSAFALAHPHLVGQHGSSRASTASLVSDNSDVWEEAPEFGSELGSPRRTSLISMDSNPANSAAGQTLVFPTAQQSATLDEYNEKTPMMASQSMQTQQSEAMTLLASAMGSTASASTMPVAHTQLWRDVPEPALISEEADPRPSQSSEATAVPREAATVPTGTSEAGQVLLPPGDVDSTVYRAGSTPPPQRLPLDAPDSAVAMGEDDVKKKTRAFSPLRASVGRHSLEAEETEASDIVAPLPRRRDAAQARTLVDPSGELDDSTYAGRIFAGPPRTRSTSPAASPALSRSGSAEPEESRNWRQEILQQAVGASFAIQTDDLAMRSRSRSASRRSPKVVSFVEPHDVETSVTSLKGLRIVSRSEPPWDPSEPTGPVTAGSLPGSSQNSPNRSGIRRMFSQDSQTSKPAKTLDFDSLGRRDETIRKTLTSPLLSENADELTSPEGDESREDVEVLRNGNVAPRPDFSTSDPTREGRNMNASRMALANSTSSRPDFDDLAPAVRDSEANGVRSSRSSLLGMKIGSSFSAAHRRTMSQESQSSSILQNLAPASSSSIKTKARSKLTNPFASSKSYVNPAVTPSTVPYVPFAPEAGVRPSAAQEYAAQAKAAMAEPKTATSTSRRMSSSSSQQQAIAPPVTTKRSDGVAKLADLFAQHQEAEKARIKSIAARETGGISQQ</sequence>
<reference evidence="2 3" key="1">
    <citation type="journal article" date="2011" name="J. Gen. Appl. Microbiol.">
        <title>Draft genome sequencing of the enigmatic basidiomycete Mixia osmundae.</title>
        <authorList>
            <person name="Nishida H."/>
            <person name="Nagatsuka Y."/>
            <person name="Sugiyama J."/>
        </authorList>
    </citation>
    <scope>NUCLEOTIDE SEQUENCE [LARGE SCALE GENOMIC DNA]</scope>
    <source>
        <strain evidence="3">CBS 9802 / IAM 14324 / JCM 22182 / KY 12970</strain>
    </source>
</reference>
<feature type="region of interest" description="Disordered" evidence="1">
    <location>
        <begin position="1"/>
        <end position="101"/>
    </location>
</feature>
<keyword evidence="3" id="KW-1185">Reference proteome</keyword>